<dbReference type="Gene3D" id="1.25.40.390">
    <property type="match status" value="1"/>
</dbReference>
<dbReference type="RefSeq" id="WP_378961526.1">
    <property type="nucleotide sequence ID" value="NZ_JBHRXC010000007.1"/>
</dbReference>
<evidence type="ECO:0000313" key="2">
    <source>
        <dbReference type="Proteomes" id="UP001595792"/>
    </source>
</evidence>
<keyword evidence="2" id="KW-1185">Reference proteome</keyword>
<sequence>MNFRITKFPVDNPLSLAAKVAKQPARLLYPDSELGANGDEVTKQGTIDPFDSKIFWDKK</sequence>
<protein>
    <submittedName>
        <fullName evidence="1">Uncharacterized protein</fullName>
    </submittedName>
</protein>
<name>A0ABV8NPU9_9SPHI</name>
<dbReference type="EMBL" id="JBHSBY010000130">
    <property type="protein sequence ID" value="MFC4197878.1"/>
    <property type="molecule type" value="Genomic_DNA"/>
</dbReference>
<dbReference type="Proteomes" id="UP001595792">
    <property type="component" value="Unassembled WGS sequence"/>
</dbReference>
<dbReference type="InterPro" id="IPR011990">
    <property type="entry name" value="TPR-like_helical_dom_sf"/>
</dbReference>
<proteinExistence type="predicted"/>
<gene>
    <name evidence="1" type="ORF">ACFOUY_14325</name>
</gene>
<evidence type="ECO:0000313" key="1">
    <source>
        <dbReference type="EMBL" id="MFC4197878.1"/>
    </source>
</evidence>
<comment type="caution">
    <text evidence="1">The sequence shown here is derived from an EMBL/GenBank/DDBJ whole genome shotgun (WGS) entry which is preliminary data.</text>
</comment>
<reference evidence="2" key="1">
    <citation type="journal article" date="2019" name="Int. J. Syst. Evol. Microbiol.">
        <title>The Global Catalogue of Microorganisms (GCM) 10K type strain sequencing project: providing services to taxonomists for standard genome sequencing and annotation.</title>
        <authorList>
            <consortium name="The Broad Institute Genomics Platform"/>
            <consortium name="The Broad Institute Genome Sequencing Center for Infectious Disease"/>
            <person name="Wu L."/>
            <person name="Ma J."/>
        </authorList>
    </citation>
    <scope>NUCLEOTIDE SEQUENCE [LARGE SCALE GENOMIC DNA]</scope>
    <source>
        <strain evidence="2">CCM 8689</strain>
    </source>
</reference>
<accession>A0ABV8NPU9</accession>
<organism evidence="1 2">
    <name type="scientific">Pedobacter jamesrossensis</name>
    <dbReference type="NCBI Taxonomy" id="1908238"/>
    <lineage>
        <taxon>Bacteria</taxon>
        <taxon>Pseudomonadati</taxon>
        <taxon>Bacteroidota</taxon>
        <taxon>Sphingobacteriia</taxon>
        <taxon>Sphingobacteriales</taxon>
        <taxon>Sphingobacteriaceae</taxon>
        <taxon>Pedobacter</taxon>
    </lineage>
</organism>
<dbReference type="SUPFAM" id="SSF48452">
    <property type="entry name" value="TPR-like"/>
    <property type="match status" value="1"/>
</dbReference>